<keyword evidence="4" id="KW-0902">Two-component regulatory system</keyword>
<evidence type="ECO:0000256" key="10">
    <source>
        <dbReference type="PROSITE-ProRule" id="PRU00169"/>
    </source>
</evidence>
<keyword evidence="2" id="KW-0963">Cytoplasm</keyword>
<dbReference type="Pfam" id="PF00072">
    <property type="entry name" value="Response_reg"/>
    <property type="match status" value="1"/>
</dbReference>
<dbReference type="EMBL" id="AP012603">
    <property type="protein sequence ID" value="BAM87541.1"/>
    <property type="molecule type" value="Genomic_DNA"/>
</dbReference>
<dbReference type="PANTHER" id="PTHR48111">
    <property type="entry name" value="REGULATOR OF RPOS"/>
    <property type="match status" value="1"/>
</dbReference>
<dbReference type="GO" id="GO:0000976">
    <property type="term" value="F:transcription cis-regulatory region binding"/>
    <property type="evidence" value="ECO:0007669"/>
    <property type="project" value="TreeGrafter"/>
</dbReference>
<evidence type="ECO:0000259" key="13">
    <source>
        <dbReference type="PROSITE" id="PS51755"/>
    </source>
</evidence>
<dbReference type="PANTHER" id="PTHR48111:SF4">
    <property type="entry name" value="DNA-BINDING DUAL TRANSCRIPTIONAL REGULATOR OMPR"/>
    <property type="match status" value="1"/>
</dbReference>
<dbReference type="KEGG" id="aol:S58_15330"/>
<evidence type="ECO:0000256" key="5">
    <source>
        <dbReference type="ARBA" id="ARBA00023015"/>
    </source>
</evidence>
<dbReference type="SMART" id="SM00862">
    <property type="entry name" value="Trans_reg_C"/>
    <property type="match status" value="1"/>
</dbReference>
<dbReference type="OrthoDB" id="7554872at2"/>
<organism evidence="14 15">
    <name type="scientific">Bradyrhizobium oligotrophicum S58</name>
    <dbReference type="NCBI Taxonomy" id="1245469"/>
    <lineage>
        <taxon>Bacteria</taxon>
        <taxon>Pseudomonadati</taxon>
        <taxon>Pseudomonadota</taxon>
        <taxon>Alphaproteobacteria</taxon>
        <taxon>Hyphomicrobiales</taxon>
        <taxon>Nitrobacteraceae</taxon>
        <taxon>Bradyrhizobium</taxon>
    </lineage>
</organism>
<gene>
    <name evidence="14" type="ORF">S58_15330</name>
</gene>
<dbReference type="InterPro" id="IPR039420">
    <property type="entry name" value="WalR-like"/>
</dbReference>
<dbReference type="HOGENOM" id="CLU_000445_30_4_5"/>
<dbReference type="STRING" id="1245469.S58_15330"/>
<dbReference type="InterPro" id="IPR001867">
    <property type="entry name" value="OmpR/PhoB-type_DNA-bd"/>
</dbReference>
<dbReference type="InterPro" id="IPR036388">
    <property type="entry name" value="WH-like_DNA-bd_sf"/>
</dbReference>
<evidence type="ECO:0000256" key="2">
    <source>
        <dbReference type="ARBA" id="ARBA00022490"/>
    </source>
</evidence>
<dbReference type="InterPro" id="IPR016032">
    <property type="entry name" value="Sig_transdc_resp-reg_C-effctor"/>
</dbReference>
<dbReference type="AlphaFoldDB" id="M4Z3V4"/>
<evidence type="ECO:0000256" key="3">
    <source>
        <dbReference type="ARBA" id="ARBA00022553"/>
    </source>
</evidence>
<evidence type="ECO:0000256" key="9">
    <source>
        <dbReference type="ARBA" id="ARBA00067337"/>
    </source>
</evidence>
<name>M4Z3V4_9BRAD</name>
<dbReference type="Gene3D" id="3.40.50.2300">
    <property type="match status" value="1"/>
</dbReference>
<evidence type="ECO:0000256" key="6">
    <source>
        <dbReference type="ARBA" id="ARBA00023125"/>
    </source>
</evidence>
<dbReference type="GO" id="GO:0005829">
    <property type="term" value="C:cytosol"/>
    <property type="evidence" value="ECO:0007669"/>
    <property type="project" value="TreeGrafter"/>
</dbReference>
<sequence length="233" mass="26487">MDQRPHILIIEDDVEIRSLLRDHLAREGFRVDVGDGGAALDRFRTTFGDPDLVVLDIMLPGEDGLSICRRLRAASRLPILMLTAKGDEIDRIVGLEMGADDYLPKPFNPRELVARIRAILRRAEPAPLENRRFIVNTRLTVDLDKREIAHAEDGPLPLTSAEFELLGCFLTRPNRVLSREQLMDWTRGRQADPLDRTIDVQVSRLRKKIEREGELIKTVRSAGYIFTGSVKEL</sequence>
<dbReference type="InterPro" id="IPR001789">
    <property type="entry name" value="Sig_transdc_resp-reg_receiver"/>
</dbReference>
<keyword evidence="8" id="KW-0804">Transcription</keyword>
<feature type="modified residue" description="4-aspartylphosphate" evidence="10">
    <location>
        <position position="56"/>
    </location>
</feature>
<dbReference type="FunFam" id="1.10.10.10:FF:000099">
    <property type="entry name" value="Two-component system response regulator TorR"/>
    <property type="match status" value="1"/>
</dbReference>
<keyword evidence="15" id="KW-1185">Reference proteome</keyword>
<feature type="domain" description="OmpR/PhoB-type" evidence="13">
    <location>
        <begin position="131"/>
        <end position="228"/>
    </location>
</feature>
<evidence type="ECO:0000313" key="14">
    <source>
        <dbReference type="EMBL" id="BAM87541.1"/>
    </source>
</evidence>
<dbReference type="GO" id="GO:0032993">
    <property type="term" value="C:protein-DNA complex"/>
    <property type="evidence" value="ECO:0007669"/>
    <property type="project" value="TreeGrafter"/>
</dbReference>
<dbReference type="InterPro" id="IPR011006">
    <property type="entry name" value="CheY-like_superfamily"/>
</dbReference>
<evidence type="ECO:0000256" key="1">
    <source>
        <dbReference type="ARBA" id="ARBA00004496"/>
    </source>
</evidence>
<feature type="DNA-binding region" description="OmpR/PhoB-type" evidence="11">
    <location>
        <begin position="131"/>
        <end position="228"/>
    </location>
</feature>
<dbReference type="Proteomes" id="UP000011841">
    <property type="component" value="Chromosome"/>
</dbReference>
<dbReference type="eggNOG" id="COG0745">
    <property type="taxonomic scope" value="Bacteria"/>
</dbReference>
<evidence type="ECO:0000256" key="7">
    <source>
        <dbReference type="ARBA" id="ARBA00023159"/>
    </source>
</evidence>
<comment type="subcellular location">
    <subcellularLocation>
        <location evidence="1">Cytoplasm</location>
    </subcellularLocation>
</comment>
<keyword evidence="7" id="KW-0010">Activator</keyword>
<evidence type="ECO:0000256" key="11">
    <source>
        <dbReference type="PROSITE-ProRule" id="PRU01091"/>
    </source>
</evidence>
<dbReference type="GO" id="GO:0000156">
    <property type="term" value="F:phosphorelay response regulator activity"/>
    <property type="evidence" value="ECO:0007669"/>
    <property type="project" value="TreeGrafter"/>
</dbReference>
<dbReference type="GeneID" id="301815472"/>
<evidence type="ECO:0000259" key="12">
    <source>
        <dbReference type="PROSITE" id="PS50110"/>
    </source>
</evidence>
<keyword evidence="6 11" id="KW-0238">DNA-binding</keyword>
<dbReference type="SMART" id="SM00448">
    <property type="entry name" value="REC"/>
    <property type="match status" value="1"/>
</dbReference>
<dbReference type="Gene3D" id="6.10.250.690">
    <property type="match status" value="1"/>
</dbReference>
<dbReference type="PROSITE" id="PS50110">
    <property type="entry name" value="RESPONSE_REGULATORY"/>
    <property type="match status" value="1"/>
</dbReference>
<dbReference type="CDD" id="cd00383">
    <property type="entry name" value="trans_reg_C"/>
    <property type="match status" value="1"/>
</dbReference>
<feature type="domain" description="Response regulatory" evidence="12">
    <location>
        <begin position="6"/>
        <end position="120"/>
    </location>
</feature>
<accession>M4Z3V4</accession>
<evidence type="ECO:0000313" key="15">
    <source>
        <dbReference type="Proteomes" id="UP000011841"/>
    </source>
</evidence>
<dbReference type="PROSITE" id="PS51755">
    <property type="entry name" value="OMPR_PHOB"/>
    <property type="match status" value="1"/>
</dbReference>
<dbReference type="SUPFAM" id="SSF52172">
    <property type="entry name" value="CheY-like"/>
    <property type="match status" value="1"/>
</dbReference>
<dbReference type="GO" id="GO:0006355">
    <property type="term" value="P:regulation of DNA-templated transcription"/>
    <property type="evidence" value="ECO:0007669"/>
    <property type="project" value="InterPro"/>
</dbReference>
<dbReference type="Gene3D" id="1.10.10.10">
    <property type="entry name" value="Winged helix-like DNA-binding domain superfamily/Winged helix DNA-binding domain"/>
    <property type="match status" value="1"/>
</dbReference>
<reference evidence="14 15" key="1">
    <citation type="journal article" date="2013" name="Appl. Environ. Microbiol.">
        <title>Genome analysis suggests that the soil oligotrophic bacterium Agromonas oligotrophica (Bradyrhizobium oligotrophicum) is a nitrogen-fixing symbiont of Aeschynomene indica.</title>
        <authorList>
            <person name="Okubo T."/>
            <person name="Fukushima S."/>
            <person name="Itakura M."/>
            <person name="Oshima K."/>
            <person name="Longtonglang A."/>
            <person name="Teaumroong N."/>
            <person name="Mitsui H."/>
            <person name="Hattori M."/>
            <person name="Hattori R."/>
            <person name="Hattori T."/>
            <person name="Minamisawa K."/>
        </authorList>
    </citation>
    <scope>NUCLEOTIDE SEQUENCE [LARGE SCALE GENOMIC DNA]</scope>
    <source>
        <strain evidence="14 15">S58</strain>
    </source>
</reference>
<dbReference type="FunFam" id="3.40.50.2300:FF:000001">
    <property type="entry name" value="DNA-binding response regulator PhoB"/>
    <property type="match status" value="1"/>
</dbReference>
<dbReference type="RefSeq" id="WP_015664671.1">
    <property type="nucleotide sequence ID" value="NC_020453.1"/>
</dbReference>
<dbReference type="PATRIC" id="fig|1245469.3.peg.1570"/>
<protein>
    <recommendedName>
        <fullName evidence="9">Regulatory protein VirG</fullName>
    </recommendedName>
</protein>
<evidence type="ECO:0000256" key="8">
    <source>
        <dbReference type="ARBA" id="ARBA00023163"/>
    </source>
</evidence>
<dbReference type="Pfam" id="PF00486">
    <property type="entry name" value="Trans_reg_C"/>
    <property type="match status" value="1"/>
</dbReference>
<keyword evidence="3 10" id="KW-0597">Phosphoprotein</keyword>
<proteinExistence type="predicted"/>
<dbReference type="SUPFAM" id="SSF46894">
    <property type="entry name" value="C-terminal effector domain of the bipartite response regulators"/>
    <property type="match status" value="1"/>
</dbReference>
<evidence type="ECO:0000256" key="4">
    <source>
        <dbReference type="ARBA" id="ARBA00023012"/>
    </source>
</evidence>
<keyword evidence="5" id="KW-0805">Transcription regulation</keyword>